<dbReference type="InterPro" id="IPR011747">
    <property type="entry name" value="CHP02241"/>
</dbReference>
<protein>
    <submittedName>
        <fullName evidence="1">Phage tail protein</fullName>
    </submittedName>
</protein>
<dbReference type="InterPro" id="IPR010667">
    <property type="entry name" value="Phage_T4_Gp19"/>
</dbReference>
<dbReference type="NCBIfam" id="TIGR02241">
    <property type="entry name" value="conserved hypothetical phage tail region protein"/>
    <property type="match status" value="1"/>
</dbReference>
<dbReference type="Pfam" id="PF06841">
    <property type="entry name" value="Phage_T4_gp19"/>
    <property type="match status" value="1"/>
</dbReference>
<comment type="caution">
    <text evidence="1">The sequence shown here is derived from an EMBL/GenBank/DDBJ whole genome shotgun (WGS) entry which is preliminary data.</text>
</comment>
<dbReference type="OrthoDB" id="9799891at2"/>
<sequence>MDATDPYQAVNFHFSVEFSIGSKDIDVRFQFVSGLDSTIDTESIKEGGENRFEHVIPLRRKYGPLILKRGLLKPKDSGLTRWLQDAFEHEKIVPLASVTIKLLNEDHTSSLLYWTISNVWPRSWKIGELNAEQGNVLIETLELNYNRLVTDNPAEIRNVESATIAGQQNN</sequence>
<evidence type="ECO:0000313" key="2">
    <source>
        <dbReference type="Proteomes" id="UP000267223"/>
    </source>
</evidence>
<organism evidence="1 2">
    <name type="scientific">Hanamia caeni</name>
    <dbReference type="NCBI Taxonomy" id="2294116"/>
    <lineage>
        <taxon>Bacteria</taxon>
        <taxon>Pseudomonadati</taxon>
        <taxon>Bacteroidota</taxon>
        <taxon>Chitinophagia</taxon>
        <taxon>Chitinophagales</taxon>
        <taxon>Chitinophagaceae</taxon>
        <taxon>Hanamia</taxon>
    </lineage>
</organism>
<keyword evidence="2" id="KW-1185">Reference proteome</keyword>
<accession>A0A3M9NA21</accession>
<reference evidence="1 2" key="1">
    <citation type="submission" date="2018-11" db="EMBL/GenBank/DDBJ databases">
        <title>Draft genome sequence of Ferruginibacter sp. BO-59.</title>
        <authorList>
            <person name="Im W.T."/>
        </authorList>
    </citation>
    <scope>NUCLEOTIDE SEQUENCE [LARGE SCALE GENOMIC DNA]</scope>
    <source>
        <strain evidence="1 2">BO-59</strain>
    </source>
</reference>
<evidence type="ECO:0000313" key="1">
    <source>
        <dbReference type="EMBL" id="RNI33818.1"/>
    </source>
</evidence>
<gene>
    <name evidence="1" type="ORF">EFY79_17675</name>
</gene>
<dbReference type="PANTHER" id="PTHR38009:SF1">
    <property type="entry name" value="CONSERVED HYPOTHETICAL PHAGE TAIL PROTEIN"/>
    <property type="match status" value="1"/>
</dbReference>
<dbReference type="EMBL" id="RJJR01000016">
    <property type="protein sequence ID" value="RNI33818.1"/>
    <property type="molecule type" value="Genomic_DNA"/>
</dbReference>
<dbReference type="GO" id="GO:0005198">
    <property type="term" value="F:structural molecule activity"/>
    <property type="evidence" value="ECO:0007669"/>
    <property type="project" value="InterPro"/>
</dbReference>
<proteinExistence type="predicted"/>
<dbReference type="PANTHER" id="PTHR38009">
    <property type="entry name" value="CONSERVED HYPOTHETICAL PHAGE TAIL PROTEIN"/>
    <property type="match status" value="1"/>
</dbReference>
<dbReference type="RefSeq" id="WP_123122075.1">
    <property type="nucleotide sequence ID" value="NZ_RJJR01000016.1"/>
</dbReference>
<dbReference type="AlphaFoldDB" id="A0A3M9NA21"/>
<dbReference type="Proteomes" id="UP000267223">
    <property type="component" value="Unassembled WGS sequence"/>
</dbReference>
<name>A0A3M9NA21_9BACT</name>